<keyword evidence="5" id="KW-1185">Reference proteome</keyword>
<keyword evidence="3" id="KW-0732">Signal</keyword>
<feature type="chain" id="PRO_5043456242" evidence="3">
    <location>
        <begin position="18"/>
        <end position="630"/>
    </location>
</feature>
<dbReference type="RefSeq" id="XP_031937982.1">
    <property type="nucleotide sequence ID" value="XM_032082908.1"/>
</dbReference>
<organism evidence="4 5">
    <name type="scientific">Aspergillus pseudonomiae</name>
    <dbReference type="NCBI Taxonomy" id="1506151"/>
    <lineage>
        <taxon>Eukaryota</taxon>
        <taxon>Fungi</taxon>
        <taxon>Dikarya</taxon>
        <taxon>Ascomycota</taxon>
        <taxon>Pezizomycotina</taxon>
        <taxon>Eurotiomycetes</taxon>
        <taxon>Eurotiomycetidae</taxon>
        <taxon>Eurotiales</taxon>
        <taxon>Aspergillaceae</taxon>
        <taxon>Aspergillus</taxon>
        <taxon>Aspergillus subgen. Circumdati</taxon>
    </lineage>
</organism>
<dbReference type="OrthoDB" id="5427350at2759"/>
<evidence type="ECO:0000313" key="5">
    <source>
        <dbReference type="Proteomes" id="UP000325579"/>
    </source>
</evidence>
<dbReference type="PANTHER" id="PTHR35340:SF8">
    <property type="entry name" value="ASST-DOMAIN-CONTAINING PROTEIN"/>
    <property type="match status" value="1"/>
</dbReference>
<feature type="region of interest" description="Disordered" evidence="1">
    <location>
        <begin position="611"/>
        <end position="630"/>
    </location>
</feature>
<keyword evidence="2" id="KW-0472">Membrane</keyword>
<gene>
    <name evidence="4" type="ORF">BDV37DRAFT_257122</name>
</gene>
<dbReference type="PANTHER" id="PTHR35340">
    <property type="entry name" value="PQQ ENZYME REPEAT PROTEIN-RELATED"/>
    <property type="match status" value="1"/>
</dbReference>
<reference evidence="4 5" key="1">
    <citation type="submission" date="2019-04" db="EMBL/GenBank/DDBJ databases">
        <authorList>
            <consortium name="DOE Joint Genome Institute"/>
            <person name="Mondo S."/>
            <person name="Kjaerbolling I."/>
            <person name="Vesth T."/>
            <person name="Frisvad J.C."/>
            <person name="Nybo J.L."/>
            <person name="Theobald S."/>
            <person name="Kildgaard S."/>
            <person name="Isbrandt T."/>
            <person name="Kuo A."/>
            <person name="Sato A."/>
            <person name="Lyhne E.K."/>
            <person name="Kogle M.E."/>
            <person name="Wiebenga A."/>
            <person name="Kun R.S."/>
            <person name="Lubbers R.J."/>
            <person name="Makela M.R."/>
            <person name="Barry K."/>
            <person name="Chovatia M."/>
            <person name="Clum A."/>
            <person name="Daum C."/>
            <person name="Haridas S."/>
            <person name="He G."/>
            <person name="LaButti K."/>
            <person name="Lipzen A."/>
            <person name="Riley R."/>
            <person name="Salamov A."/>
            <person name="Simmons B.A."/>
            <person name="Magnuson J.K."/>
            <person name="Henrissat B."/>
            <person name="Mortensen U.H."/>
            <person name="Larsen T.O."/>
            <person name="Devries R.P."/>
            <person name="Grigoriev I.V."/>
            <person name="Machida M."/>
            <person name="Baker S.E."/>
            <person name="Andersen M.R."/>
            <person name="Cantor M.N."/>
            <person name="Hua S.X."/>
        </authorList>
    </citation>
    <scope>NUCLEOTIDE SEQUENCE [LARGE SCALE GENOMIC DNA]</scope>
    <source>
        <strain evidence="4 5">CBS 119388</strain>
    </source>
</reference>
<dbReference type="AlphaFoldDB" id="A0A5N6HVK5"/>
<protein>
    <submittedName>
        <fullName evidence="4">ASST-domain-containing protein</fullName>
    </submittedName>
</protein>
<keyword evidence="2" id="KW-1133">Transmembrane helix</keyword>
<dbReference type="GeneID" id="43667599"/>
<dbReference type="Proteomes" id="UP000325579">
    <property type="component" value="Unassembled WGS sequence"/>
</dbReference>
<dbReference type="InterPro" id="IPR053143">
    <property type="entry name" value="Arylsulfate_ST"/>
</dbReference>
<dbReference type="EMBL" id="ML736812">
    <property type="protein sequence ID" value="KAE8400663.1"/>
    <property type="molecule type" value="Genomic_DNA"/>
</dbReference>
<dbReference type="Pfam" id="PF14269">
    <property type="entry name" value="Arylsulfotran_2"/>
    <property type="match status" value="1"/>
</dbReference>
<name>A0A5N6HVK5_9EURO</name>
<evidence type="ECO:0000256" key="2">
    <source>
        <dbReference type="SAM" id="Phobius"/>
    </source>
</evidence>
<sequence>MIFLIVALLQLVLTTFAQSSADDDLMSFVTLPGVRALKYEVYYKDRDRVSPGYWFVAPYGNIAPEPPSQKYKPYQIGPYIYDADGMLIWAGSPMFDNRNVFDFKVVNSIGDEPHLSLVWQIAYDHSDNGYGVVLDNAYDIQKKVPMPEEYGAFDIHEFNILDDGKTAMAITYREHEIALDTQDRPGEHTYVLSGGFVQIDLSSEKINYVWDGVDKVALSESVTINQETPPAGPPGWDYVHLNSIDRNDDGDYIISYRFTNTIYMVSGKDGNIMWRLGGQYTDFEQDFTFSKQHDAKFIESNGTHHVISLLNNASDELSNDEDVSSALFIELDTSTSPKTAKVIRRYNRPDGGLTRLRGNTQLLPNNNVFVGWSERGYISEFSPEGDTLLTANFASSRYSTYRAYKFEFTGRPSAPPDLVASVWGTDQTDLSTTFYVSWNGATDIAGWNFYARAAKNGHPILVGNATKTDFETMFIARGYLDWVTAEAVDREGRVLGASRVQRSKIPDNWAAAGFKGDLKTLKPDDPKAPKSNANGQTIGDEEADNINKNNNLQFPHADDADVKQIAQLAQETYDLVRNVSGIFVLIVLCGIVSGIAASIYLLIRRRRTQPYKNVPSDDIPDEEIRLHSVE</sequence>
<accession>A0A5N6HVK5</accession>
<feature type="transmembrane region" description="Helical" evidence="2">
    <location>
        <begin position="582"/>
        <end position="603"/>
    </location>
</feature>
<evidence type="ECO:0000256" key="1">
    <source>
        <dbReference type="SAM" id="MobiDB-lite"/>
    </source>
</evidence>
<feature type="signal peptide" evidence="3">
    <location>
        <begin position="1"/>
        <end position="17"/>
    </location>
</feature>
<proteinExistence type="predicted"/>
<accession>A0A5N7D494</accession>
<keyword evidence="2" id="KW-0812">Transmembrane</keyword>
<evidence type="ECO:0000313" key="4">
    <source>
        <dbReference type="EMBL" id="KAE8400663.1"/>
    </source>
</evidence>
<feature type="region of interest" description="Disordered" evidence="1">
    <location>
        <begin position="520"/>
        <end position="548"/>
    </location>
</feature>
<evidence type="ECO:0000256" key="3">
    <source>
        <dbReference type="SAM" id="SignalP"/>
    </source>
</evidence>
<dbReference type="InterPro" id="IPR039535">
    <property type="entry name" value="ASST-like"/>
</dbReference>